<proteinExistence type="predicted"/>
<evidence type="ECO:0000313" key="3">
    <source>
        <dbReference type="Proteomes" id="UP000230078"/>
    </source>
</evidence>
<feature type="non-terminal residue" evidence="2">
    <location>
        <position position="611"/>
    </location>
</feature>
<accession>A0A2M7V2B8</accession>
<evidence type="ECO:0000313" key="2">
    <source>
        <dbReference type="EMBL" id="PIZ92559.1"/>
    </source>
</evidence>
<dbReference type="Proteomes" id="UP000230078">
    <property type="component" value="Unassembled WGS sequence"/>
</dbReference>
<sequence length="611" mass="65869">MKQKIYSTIFFTVFLSLVGVSAVQAVDTTSTLRSEEISTNSITANTAEQASLTLIYNDTVVFQDVATFEAQTFLYRLPDSVATAATAGGDALSLLLALDAASSEFNITHIQQYDFGSGPLYYIQCIEINGEEACADWQYMINSAYSFSSIDQQPLADGDELLLYFGSQYAISIDEANDVAVGSDINSIIEEYNPQTPGYEPLANATLALLENPDATSSLSTATTDETGTATFTAPTISGTYYIGYDQGGYYWPTQEIQILPIPTQNINLRIETPDSTLFAGTVAMPESCSVIETTTTTPHEFTEFNAICALQEASNQEFISSYQVTDWGFAFAIDQINDVTNAEDWSETWLVYHNNEAPDGGINTFSLVTEDELVLTYGPWPMSPLAFDISTTTLSINATSTITITTFGTSIPLSSTTTLHIGDELLTSSDGTFSWVPKVTGTIDIYAESDGFTRTKILPFTIISENTQTITEEEPTSSGGNGGGCSSCGADSNSDVDTVVKNIITFLDANQNSDGSFSSSVSFSDWTALAYNAYTGTAIGKDALKAYLLTNPSPIDGPNTTTAYARRAMALMSYGINPYSGTNTNYIEKILEGFDGTQFGIEGLINDDVF</sequence>
<comment type="caution">
    <text evidence="2">The sequence shown here is derived from an EMBL/GenBank/DDBJ whole genome shotgun (WGS) entry which is preliminary data.</text>
</comment>
<keyword evidence="1" id="KW-0732">Signal</keyword>
<dbReference type="EMBL" id="PFPI01000056">
    <property type="protein sequence ID" value="PIZ92559.1"/>
    <property type="molecule type" value="Genomic_DNA"/>
</dbReference>
<dbReference type="Gene3D" id="2.170.130.30">
    <property type="match status" value="1"/>
</dbReference>
<name>A0A2M7V2B8_9BACT</name>
<feature type="signal peptide" evidence="1">
    <location>
        <begin position="1"/>
        <end position="25"/>
    </location>
</feature>
<dbReference type="AlphaFoldDB" id="A0A2M7V2B8"/>
<protein>
    <recommendedName>
        <fullName evidence="4">DUF4430 domain-containing protein</fullName>
    </recommendedName>
</protein>
<evidence type="ECO:0008006" key="4">
    <source>
        <dbReference type="Google" id="ProtNLM"/>
    </source>
</evidence>
<gene>
    <name evidence="2" type="ORF">COX83_04030</name>
</gene>
<organism evidence="2 3">
    <name type="scientific">Candidatus Magasanikbacteria bacterium CG_4_10_14_0_2_um_filter_41_31</name>
    <dbReference type="NCBI Taxonomy" id="1974639"/>
    <lineage>
        <taxon>Bacteria</taxon>
        <taxon>Candidatus Magasanikiibacteriota</taxon>
    </lineage>
</organism>
<reference evidence="3" key="1">
    <citation type="submission" date="2017-09" db="EMBL/GenBank/DDBJ databases">
        <title>Depth-based differentiation of microbial function through sediment-hosted aquifers and enrichment of novel symbionts in the deep terrestrial subsurface.</title>
        <authorList>
            <person name="Probst A.J."/>
            <person name="Ladd B."/>
            <person name="Jarett J.K."/>
            <person name="Geller-Mcgrath D.E."/>
            <person name="Sieber C.M.K."/>
            <person name="Emerson J.B."/>
            <person name="Anantharaman K."/>
            <person name="Thomas B.C."/>
            <person name="Malmstrom R."/>
            <person name="Stieglmeier M."/>
            <person name="Klingl A."/>
            <person name="Woyke T."/>
            <person name="Ryan C.M."/>
            <person name="Banfield J.F."/>
        </authorList>
    </citation>
    <scope>NUCLEOTIDE SEQUENCE [LARGE SCALE GENOMIC DNA]</scope>
</reference>
<evidence type="ECO:0000256" key="1">
    <source>
        <dbReference type="SAM" id="SignalP"/>
    </source>
</evidence>
<feature type="chain" id="PRO_5014721246" description="DUF4430 domain-containing protein" evidence="1">
    <location>
        <begin position="26"/>
        <end position="611"/>
    </location>
</feature>